<feature type="region of interest" description="Disordered" evidence="1">
    <location>
        <begin position="14"/>
        <end position="59"/>
    </location>
</feature>
<feature type="compositionally biased region" description="Basic and acidic residues" evidence="1">
    <location>
        <begin position="22"/>
        <end position="47"/>
    </location>
</feature>
<keyword evidence="3" id="KW-1185">Reference proteome</keyword>
<evidence type="ECO:0000313" key="3">
    <source>
        <dbReference type="Proteomes" id="UP001303046"/>
    </source>
</evidence>
<reference evidence="2 3" key="1">
    <citation type="submission" date="2023-08" db="EMBL/GenBank/DDBJ databases">
        <title>A Necator americanus chromosomal reference genome.</title>
        <authorList>
            <person name="Ilik V."/>
            <person name="Petrzelkova K.J."/>
            <person name="Pardy F."/>
            <person name="Fuh T."/>
            <person name="Niatou-Singa F.S."/>
            <person name="Gouil Q."/>
            <person name="Baker L."/>
            <person name="Ritchie M.E."/>
            <person name="Jex A.R."/>
            <person name="Gazzola D."/>
            <person name="Li H."/>
            <person name="Toshio Fujiwara R."/>
            <person name="Zhan B."/>
            <person name="Aroian R.V."/>
            <person name="Pafco B."/>
            <person name="Schwarz E.M."/>
        </authorList>
    </citation>
    <scope>NUCLEOTIDE SEQUENCE [LARGE SCALE GENOMIC DNA]</scope>
    <source>
        <strain evidence="2 3">Aroian</strain>
        <tissue evidence="2">Whole animal</tissue>
    </source>
</reference>
<name>A0ABR1D2P9_NECAM</name>
<sequence length="164" mass="18538">MQKTVHCNYFALRGGGAVMSEGRPEKERAKTDEVSKRTQPERKDASEKIVQSGGESLEEFTDQEWETGATAMPAELLNVEKKPNIVNVFVGPRERGETFTQHPAKKPQNESSTDKKDPIQQLVRHILQIICAKRVESQTEVDVFLKVRDDPKRAINLEESAFSE</sequence>
<dbReference type="InterPro" id="IPR020149">
    <property type="entry name" value="Uncharacterised_C02F5.10"/>
</dbReference>
<organism evidence="2 3">
    <name type="scientific">Necator americanus</name>
    <name type="common">Human hookworm</name>
    <dbReference type="NCBI Taxonomy" id="51031"/>
    <lineage>
        <taxon>Eukaryota</taxon>
        <taxon>Metazoa</taxon>
        <taxon>Ecdysozoa</taxon>
        <taxon>Nematoda</taxon>
        <taxon>Chromadorea</taxon>
        <taxon>Rhabditida</taxon>
        <taxon>Rhabditina</taxon>
        <taxon>Rhabditomorpha</taxon>
        <taxon>Strongyloidea</taxon>
        <taxon>Ancylostomatidae</taxon>
        <taxon>Bunostominae</taxon>
        <taxon>Necator</taxon>
    </lineage>
</organism>
<accession>A0ABR1D2P9</accession>
<gene>
    <name evidence="2" type="primary">Necator_chrIII.g11770</name>
    <name evidence="2" type="ORF">RB195_011005</name>
</gene>
<comment type="caution">
    <text evidence="2">The sequence shown here is derived from an EMBL/GenBank/DDBJ whole genome shotgun (WGS) entry which is preliminary data.</text>
</comment>
<dbReference type="EMBL" id="JAVFWL010000003">
    <property type="protein sequence ID" value="KAK6744045.1"/>
    <property type="molecule type" value="Genomic_DNA"/>
</dbReference>
<evidence type="ECO:0000256" key="1">
    <source>
        <dbReference type="SAM" id="MobiDB-lite"/>
    </source>
</evidence>
<dbReference type="Proteomes" id="UP001303046">
    <property type="component" value="Unassembled WGS sequence"/>
</dbReference>
<proteinExistence type="predicted"/>
<dbReference type="Pfam" id="PF17309">
    <property type="entry name" value="DUF5356"/>
    <property type="match status" value="1"/>
</dbReference>
<feature type="region of interest" description="Disordered" evidence="1">
    <location>
        <begin position="92"/>
        <end position="118"/>
    </location>
</feature>
<evidence type="ECO:0000313" key="2">
    <source>
        <dbReference type="EMBL" id="KAK6744045.1"/>
    </source>
</evidence>
<protein>
    <submittedName>
        <fullName evidence="2">Uncharacterized protein</fullName>
    </submittedName>
</protein>